<sequence>MSRASLRRSARNGFAQSARLSCPFGRFGSSARCPDSISSITTPKPYTSLFTYKWPVATYSGAA</sequence>
<dbReference type="EMBL" id="BT084481">
    <property type="protein sequence ID" value="ACR34834.1"/>
    <property type="molecule type" value="mRNA"/>
</dbReference>
<reference evidence="1" key="1">
    <citation type="journal article" date="2009" name="PLoS Genet.">
        <title>Sequencing, mapping, and analysis of 27,455 maize full-length cDNAs.</title>
        <authorList>
            <person name="Soderlund C."/>
            <person name="Descour A."/>
            <person name="Kudrna D."/>
            <person name="Bomhoff M."/>
            <person name="Boyd L."/>
            <person name="Currie J."/>
            <person name="Angelova A."/>
            <person name="Collura K."/>
            <person name="Wissotski M."/>
            <person name="Ashley E."/>
            <person name="Morrow D."/>
            <person name="Fernandes J."/>
            <person name="Walbot V."/>
            <person name="Yu Y."/>
        </authorList>
    </citation>
    <scope>NUCLEOTIDE SEQUENCE</scope>
    <source>
        <strain evidence="1">B73</strain>
    </source>
</reference>
<accession>C4J0Y4</accession>
<reference evidence="1" key="2">
    <citation type="submission" date="2012-06" db="EMBL/GenBank/DDBJ databases">
        <authorList>
            <person name="Yu Y."/>
            <person name="Currie J."/>
            <person name="Lomeli R."/>
            <person name="Angelova A."/>
            <person name="Collura K."/>
            <person name="Wissotski M."/>
            <person name="Campos D."/>
            <person name="Kudrna D."/>
            <person name="Golser W."/>
            <person name="Ashely E."/>
            <person name="Descour A."/>
            <person name="Fernandes J."/>
            <person name="Soderlund C."/>
            <person name="Walbot V."/>
        </authorList>
    </citation>
    <scope>NUCLEOTIDE SEQUENCE</scope>
    <source>
        <strain evidence="1">B73</strain>
    </source>
</reference>
<organism evidence="1">
    <name type="scientific">Zea mays</name>
    <name type="common">Maize</name>
    <dbReference type="NCBI Taxonomy" id="4577"/>
    <lineage>
        <taxon>Eukaryota</taxon>
        <taxon>Viridiplantae</taxon>
        <taxon>Streptophyta</taxon>
        <taxon>Embryophyta</taxon>
        <taxon>Tracheophyta</taxon>
        <taxon>Spermatophyta</taxon>
        <taxon>Magnoliopsida</taxon>
        <taxon>Liliopsida</taxon>
        <taxon>Poales</taxon>
        <taxon>Poaceae</taxon>
        <taxon>PACMAD clade</taxon>
        <taxon>Panicoideae</taxon>
        <taxon>Andropogonodae</taxon>
        <taxon>Andropogoneae</taxon>
        <taxon>Tripsacinae</taxon>
        <taxon>Zea</taxon>
    </lineage>
</organism>
<evidence type="ECO:0000313" key="1">
    <source>
        <dbReference type="EMBL" id="ACR34834.1"/>
    </source>
</evidence>
<dbReference type="AlphaFoldDB" id="C4J0Y4"/>
<protein>
    <submittedName>
        <fullName evidence="1">Uncharacterized protein</fullName>
    </submittedName>
</protein>
<name>C4J0Y4_MAIZE</name>
<proteinExistence type="evidence at transcript level"/>